<evidence type="ECO:0000313" key="5">
    <source>
        <dbReference type="Proteomes" id="UP001300763"/>
    </source>
</evidence>
<evidence type="ECO:0000256" key="2">
    <source>
        <dbReference type="ARBA" id="ARBA00023163"/>
    </source>
</evidence>
<feature type="domain" description="ANTAR" evidence="3">
    <location>
        <begin position="165"/>
        <end position="226"/>
    </location>
</feature>
<dbReference type="InterPro" id="IPR012074">
    <property type="entry name" value="GAF_ANTAR"/>
</dbReference>
<name>A0ABT5SZE1_9PSEU</name>
<dbReference type="PROSITE" id="PS50921">
    <property type="entry name" value="ANTAR"/>
    <property type="match status" value="1"/>
</dbReference>
<evidence type="ECO:0000256" key="1">
    <source>
        <dbReference type="ARBA" id="ARBA00023015"/>
    </source>
</evidence>
<dbReference type="InterPro" id="IPR036388">
    <property type="entry name" value="WH-like_DNA-bd_sf"/>
</dbReference>
<dbReference type="PIRSF" id="PIRSF036625">
    <property type="entry name" value="GAF_ANTAR"/>
    <property type="match status" value="1"/>
</dbReference>
<dbReference type="Proteomes" id="UP001300763">
    <property type="component" value="Unassembled WGS sequence"/>
</dbReference>
<proteinExistence type="predicted"/>
<protein>
    <submittedName>
        <fullName evidence="4">GAF and ANTAR domain-containing protein</fullName>
    </submittedName>
</protein>
<keyword evidence="5" id="KW-1185">Reference proteome</keyword>
<gene>
    <name evidence="4" type="ORF">PGB27_18600</name>
</gene>
<keyword evidence="1" id="KW-0805">Transcription regulation</keyword>
<dbReference type="InterPro" id="IPR005561">
    <property type="entry name" value="ANTAR"/>
</dbReference>
<dbReference type="InterPro" id="IPR029016">
    <property type="entry name" value="GAF-like_dom_sf"/>
</dbReference>
<dbReference type="EMBL" id="JAQZAO010000008">
    <property type="protein sequence ID" value="MDD7967352.1"/>
    <property type="molecule type" value="Genomic_DNA"/>
</dbReference>
<dbReference type="RefSeq" id="WP_274201884.1">
    <property type="nucleotide sequence ID" value="NZ_JAQZAO010000008.1"/>
</dbReference>
<organism evidence="4 5">
    <name type="scientific">Actinomycetospora lemnae</name>
    <dbReference type="NCBI Taxonomy" id="3019891"/>
    <lineage>
        <taxon>Bacteria</taxon>
        <taxon>Bacillati</taxon>
        <taxon>Actinomycetota</taxon>
        <taxon>Actinomycetes</taxon>
        <taxon>Pseudonocardiales</taxon>
        <taxon>Pseudonocardiaceae</taxon>
        <taxon>Actinomycetospora</taxon>
    </lineage>
</organism>
<evidence type="ECO:0000259" key="3">
    <source>
        <dbReference type="PROSITE" id="PS50921"/>
    </source>
</evidence>
<dbReference type="InterPro" id="IPR011006">
    <property type="entry name" value="CheY-like_superfamily"/>
</dbReference>
<keyword evidence="2" id="KW-0804">Transcription</keyword>
<dbReference type="SUPFAM" id="SSF52172">
    <property type="entry name" value="CheY-like"/>
    <property type="match status" value="1"/>
</dbReference>
<dbReference type="Gene3D" id="3.30.450.40">
    <property type="match status" value="1"/>
</dbReference>
<dbReference type="Gene3D" id="1.10.10.10">
    <property type="entry name" value="Winged helix-like DNA-binding domain superfamily/Winged helix DNA-binding domain"/>
    <property type="match status" value="1"/>
</dbReference>
<dbReference type="Pfam" id="PF03861">
    <property type="entry name" value="ANTAR"/>
    <property type="match status" value="1"/>
</dbReference>
<dbReference type="SMART" id="SM01012">
    <property type="entry name" value="ANTAR"/>
    <property type="match status" value="1"/>
</dbReference>
<evidence type="ECO:0000313" key="4">
    <source>
        <dbReference type="EMBL" id="MDD7967352.1"/>
    </source>
</evidence>
<accession>A0ABT5SZE1</accession>
<sequence>MTADALVAHLRRACRELNCRSGVRDHAEAVERIVAAAVAAVPEASTVGLTPADTHPSTLDGVTAPIGELDALQRELHEGPAMEVLDDPPPDGTVVAADFAGSDGARWPTFSEHVLDAGHRSMISVRLEVEGAPRAALNLYGSRADAFDGQARRAAGVFALHAGMLLLAAEQAACLQRALANRDLIGRAKGVMMERFGLDEDAAFARLVEASQASNIKVVDVARWVDEQCGERATSGAGPGRPHVA</sequence>
<dbReference type="SUPFAM" id="SSF55781">
    <property type="entry name" value="GAF domain-like"/>
    <property type="match status" value="1"/>
</dbReference>
<reference evidence="4 5" key="1">
    <citation type="submission" date="2023-02" db="EMBL/GenBank/DDBJ databases">
        <title>Genome sequencing required for Actinomycetospora new species description.</title>
        <authorList>
            <person name="Saimee Y."/>
            <person name="Duangmal K."/>
        </authorList>
    </citation>
    <scope>NUCLEOTIDE SEQUENCE [LARGE SCALE GENOMIC DNA]</scope>
    <source>
        <strain evidence="4 5">DW7H6</strain>
    </source>
</reference>
<comment type="caution">
    <text evidence="4">The sequence shown here is derived from an EMBL/GenBank/DDBJ whole genome shotgun (WGS) entry which is preliminary data.</text>
</comment>